<dbReference type="SUPFAM" id="SSF52540">
    <property type="entry name" value="P-loop containing nucleoside triphosphate hydrolases"/>
    <property type="match status" value="1"/>
</dbReference>
<dbReference type="EMBL" id="PYAX01000005">
    <property type="protein sequence ID" value="PSL55556.1"/>
    <property type="molecule type" value="Genomic_DNA"/>
</dbReference>
<protein>
    <submittedName>
        <fullName evidence="2">NACHT domain-containing protein</fullName>
    </submittedName>
</protein>
<organism evidence="2 3">
    <name type="scientific">Saccharothrix carnea</name>
    <dbReference type="NCBI Taxonomy" id="1280637"/>
    <lineage>
        <taxon>Bacteria</taxon>
        <taxon>Bacillati</taxon>
        <taxon>Actinomycetota</taxon>
        <taxon>Actinomycetes</taxon>
        <taxon>Pseudonocardiales</taxon>
        <taxon>Pseudonocardiaceae</taxon>
        <taxon>Saccharothrix</taxon>
    </lineage>
</organism>
<gene>
    <name evidence="2" type="ORF">B0I31_105523</name>
</gene>
<feature type="domain" description="NACHT" evidence="1">
    <location>
        <begin position="259"/>
        <end position="410"/>
    </location>
</feature>
<keyword evidence="3" id="KW-1185">Reference proteome</keyword>
<evidence type="ECO:0000313" key="2">
    <source>
        <dbReference type="EMBL" id="PSL55556.1"/>
    </source>
</evidence>
<name>A0A2P8IAR5_SACCR</name>
<evidence type="ECO:0000313" key="3">
    <source>
        <dbReference type="Proteomes" id="UP000241118"/>
    </source>
</evidence>
<sequence length="970" mass="108309">MVVPGLETVLVKTLEKALTGATTQVGKRLWKNRLSPEARRNTANAEVIKRLAGHDFAGRLRLSVVLPELSTGISLAQVKAVLGGLTFQGLLHELVAARLTGMSEQTVRGVRENVQLATRLEFPQADGDKMMEFGGVLFDELDRVVRDLVGTLEGEQGKGLAEIRQGAAVALLSTGADSIRRHNAHLKRTETLAEAAAALDWQADYRNQINTAHGYIEPPDFERKRKVPIGSLFVSPRIAARDHESPVGDATSLRQAIDRSVLLGDPGGGKSTISNLFAWQSANEADGLVPFVVVLRNFVDNEQSVLDYIEFRLASHYQCPAPPAVVEGLLLSGRALVVFDGLDELLDTSRRREITNRVELFCARYPLTKVLVTSRRIGYEEAAMDPDVFDVYELAEFSDDNVAKYVGNWFVHVDRTDEQRARALAESFVQESAAVHELRKNPLMLALMCIIYRGQNWIPRNRPEMYEHCAKLLFEKWDSSRQIYVELKASAYVDGAIKQLAYWMFTDEAATSGVTESELVREAVTFLEPAFHSRVEAEQAARQFIDFCRGRGWVLTDVGTTAEGETLFAFMHRTFMEYFAAYELTRRHDGPEAVAKAILPRVAAAEWEVVAELTVQISNKHSRDGAARILTTLLDAKRFRSAVSRRNVTSFALRCLGFIHAPVPLATRIGQAFAESLVRFSAEHRTIILENFSPLPELQQAVENGISTALERALQSDRTTDREVAREVIIDLHRMLTGNPHSEIDPNDPDKWAALRRLLFSKHSAAILGEQHPTIWFAAWRQGLISLEELVTSGPSTIGFPLDTLFQDKLYKYLPGGWVDWGSFIPIQLLMADLDTRENFPVTEDELDWLGGFIDQLGAPPWVSATSVIDQTPGAEGELLVEEFPSDAGWTLVRLMLIGIEAAGSQFHLQRYNLKSRAYGSALVMLAQRREMGAELPGWLADAIDSMAPDRRELVWAWLNREVDFVQRPV</sequence>
<evidence type="ECO:0000259" key="1">
    <source>
        <dbReference type="Pfam" id="PF05729"/>
    </source>
</evidence>
<comment type="caution">
    <text evidence="2">The sequence shown here is derived from an EMBL/GenBank/DDBJ whole genome shotgun (WGS) entry which is preliminary data.</text>
</comment>
<proteinExistence type="predicted"/>
<dbReference type="AlphaFoldDB" id="A0A2P8IAR5"/>
<dbReference type="InterPro" id="IPR027417">
    <property type="entry name" value="P-loop_NTPase"/>
</dbReference>
<reference evidence="2 3" key="1">
    <citation type="submission" date="2018-03" db="EMBL/GenBank/DDBJ databases">
        <title>Genomic Encyclopedia of Type Strains, Phase III (KMG-III): the genomes of soil and plant-associated and newly described type strains.</title>
        <authorList>
            <person name="Whitman W."/>
        </authorList>
    </citation>
    <scope>NUCLEOTIDE SEQUENCE [LARGE SCALE GENOMIC DNA]</scope>
    <source>
        <strain evidence="2 3">CGMCC 4.7097</strain>
    </source>
</reference>
<dbReference type="Gene3D" id="3.40.50.300">
    <property type="entry name" value="P-loop containing nucleotide triphosphate hydrolases"/>
    <property type="match status" value="1"/>
</dbReference>
<dbReference type="Pfam" id="PF05729">
    <property type="entry name" value="NACHT"/>
    <property type="match status" value="1"/>
</dbReference>
<accession>A0A2P8IAR5</accession>
<dbReference type="PANTHER" id="PTHR46844">
    <property type="entry name" value="SLR5058 PROTEIN"/>
    <property type="match status" value="1"/>
</dbReference>
<dbReference type="PANTHER" id="PTHR46844:SF1">
    <property type="entry name" value="SLR5058 PROTEIN"/>
    <property type="match status" value="1"/>
</dbReference>
<dbReference type="Proteomes" id="UP000241118">
    <property type="component" value="Unassembled WGS sequence"/>
</dbReference>
<dbReference type="InterPro" id="IPR007111">
    <property type="entry name" value="NACHT_NTPase"/>
</dbReference>
<dbReference type="OrthoDB" id="135105at2"/>